<dbReference type="EC" id="1.6.2.4" evidence="12"/>
<dbReference type="Gene3D" id="3.40.50.360">
    <property type="match status" value="1"/>
</dbReference>
<dbReference type="InterPro" id="IPR017927">
    <property type="entry name" value="FAD-bd_FR_type"/>
</dbReference>
<dbReference type="GO" id="GO:0003958">
    <property type="term" value="F:NADPH-hemoprotein reductase activity"/>
    <property type="evidence" value="ECO:0007669"/>
    <property type="project" value="UniProtKB-UniRule"/>
</dbReference>
<keyword evidence="5 12" id="KW-0288">FMN</keyword>
<evidence type="ECO:0000256" key="8">
    <source>
        <dbReference type="ARBA" id="ARBA00022857"/>
    </source>
</evidence>
<dbReference type="PRINTS" id="PR00463">
    <property type="entry name" value="EP450I"/>
</dbReference>
<dbReference type="InterPro" id="IPR017938">
    <property type="entry name" value="Riboflavin_synthase-like_b-brl"/>
</dbReference>
<dbReference type="AlphaFoldDB" id="A0A1I0A185"/>
<dbReference type="Pfam" id="PF00067">
    <property type="entry name" value="p450"/>
    <property type="match status" value="1"/>
</dbReference>
<dbReference type="InterPro" id="IPR008254">
    <property type="entry name" value="Flavodoxin/NO_synth"/>
</dbReference>
<evidence type="ECO:0000313" key="18">
    <source>
        <dbReference type="Proteomes" id="UP000198762"/>
    </source>
</evidence>
<dbReference type="GO" id="GO:0020037">
    <property type="term" value="F:heme binding"/>
    <property type="evidence" value="ECO:0007669"/>
    <property type="project" value="UniProtKB-UniRule"/>
</dbReference>
<dbReference type="Gene3D" id="1.20.990.10">
    <property type="entry name" value="NADPH-cytochrome p450 Reductase, Chain A, domain 3"/>
    <property type="match status" value="1"/>
</dbReference>
<evidence type="ECO:0000256" key="12">
    <source>
        <dbReference type="PIRNR" id="PIRNR000209"/>
    </source>
</evidence>
<sequence length="1073" mass="120422">MSHNPGASSQTQPEQNLQPFPHPPRLPLLGNLLQIPKDHMAQYFLEVSRDFDGIFEMDFAGTKIPFAFSADLVEELCDETRFRKVIRPPLSLLRDIVGDGLFTAKSDEAAWGKAHRILMPAFSQRSMKGYFEAMREVAEQLCNHWQAHEGEDLLVADDMTRLTLDTISLAGFNYRFDSFQSRDLHPFLGSMVRVLAANMAKLTRLPMLERFRKDPPDYLADIDTMNELVDEVIRQRRENPTDSNDLLNLMLTAEDPETGEPLDDLNIRHQVLTFLVAGHETTSGLLTFTLYFLLRNPHVLARAYAEVDRVLPGDTAPEYRHLAQLDVIERVLKESLRMWPTAPAFMVASYEDEVIGGRYRLPRNQGISIHLPSLHRDPKVWDNPDVFDIDRFLPENEAKIHPHGYKPFGNGQRACIGRQFALTEAKLALAMILQRFALYDPHDYRLDIKETLTLKPDHFYLRLRRRKEHDRLVTHTASFAVSEATTPEHHGVSGEGEPFTVAWGSALGTARDIAEELANRAGDLDFDARSVPLDELSENLPESGILVVVTATYNGYAPDSARAFEALLDEKGLSGIKRPGLRFAVLGCGNTQWVNYQAFPRRVDDALATTGATRLLERGAADGNGDFDGAVEDWLGDFWQTLGESSQRDPASIARPITLVDSRNTRAQVLPARAQWLTVIHNRELVKDADALPDFTGTRTRASTRDILLELPEGMDYQTGDHLAVYPTNREDLVNRACRRLHVTPSELVQTDNQHCPAHLPTGTTLSVGQLLGQFLELQEPASRRDLRVLAAHSPCPHTRESLTQLAENNDRYHQQIHDQRQSVLDLLEHYPAVELPLEVFAALCPPLRPRLYSISSSALTHPGQIRLTVGTVAAPAWSGRGEYRGVATSLLKDLDPGDEVLAEIRTPTPPFSPVADPAQPMILVGAGTGLAPFRAFLEERNLQRQQGQGVASNRLFPGCRHPDHDRLYADEMDHWQDQGVVTIYPAYSALANYPHRHVQDALWAQREEVWQLLESGAPVYVCGDGARMAPAVRDCLIRIAEACGSRSREEASRWLQDLMQNGRYHQDIFGTG</sequence>
<dbReference type="InterPro" id="IPR003097">
    <property type="entry name" value="CysJ-like_FAD-binding"/>
</dbReference>
<evidence type="ECO:0000256" key="4">
    <source>
        <dbReference type="ARBA" id="ARBA00022630"/>
    </source>
</evidence>
<dbReference type="PIRSF" id="PIRSF000209">
    <property type="entry name" value="Bifunctional_P450_P450R"/>
    <property type="match status" value="1"/>
</dbReference>
<dbReference type="Gene3D" id="3.40.50.80">
    <property type="entry name" value="Nucleotide-binding domain of ferredoxin-NADP reductase (FNR) module"/>
    <property type="match status" value="1"/>
</dbReference>
<keyword evidence="4 12" id="KW-0285">Flavoprotein</keyword>
<dbReference type="GO" id="GO:0005506">
    <property type="term" value="F:iron ion binding"/>
    <property type="evidence" value="ECO:0007669"/>
    <property type="project" value="UniProtKB-UniRule"/>
</dbReference>
<feature type="domain" description="FAD-binding FR-type" evidence="16">
    <location>
        <begin position="672"/>
        <end position="915"/>
    </location>
</feature>
<name>A0A1I0A185_9GAMM</name>
<dbReference type="PANTHER" id="PTHR19384">
    <property type="entry name" value="NITRIC OXIDE SYNTHASE-RELATED"/>
    <property type="match status" value="1"/>
</dbReference>
<dbReference type="SUPFAM" id="SSF52343">
    <property type="entry name" value="Ferredoxin reductase-like, C-terminal NADP-linked domain"/>
    <property type="match status" value="1"/>
</dbReference>
<dbReference type="Gene3D" id="2.40.30.10">
    <property type="entry name" value="Translation factors"/>
    <property type="match status" value="1"/>
</dbReference>
<dbReference type="SUPFAM" id="SSF52218">
    <property type="entry name" value="Flavoproteins"/>
    <property type="match status" value="1"/>
</dbReference>
<dbReference type="InterPro" id="IPR023206">
    <property type="entry name" value="Bifunctional_P450_P450_red"/>
</dbReference>
<dbReference type="RefSeq" id="WP_091848843.1">
    <property type="nucleotide sequence ID" value="NZ_FOHZ01000002.1"/>
</dbReference>
<dbReference type="InterPro" id="IPR039261">
    <property type="entry name" value="FNR_nucleotide-bd"/>
</dbReference>
<comment type="catalytic activity">
    <reaction evidence="12">
        <text>an organic molecule + reduced [NADPH--hemoprotein reductase] + O2 = an alcohol + oxidized [NADPH--hemoprotein reductase] + H2O + H(+)</text>
        <dbReference type="Rhea" id="RHEA:17149"/>
        <dbReference type="Rhea" id="RHEA-COMP:11964"/>
        <dbReference type="Rhea" id="RHEA-COMP:11965"/>
        <dbReference type="ChEBI" id="CHEBI:15377"/>
        <dbReference type="ChEBI" id="CHEBI:15378"/>
        <dbReference type="ChEBI" id="CHEBI:15379"/>
        <dbReference type="ChEBI" id="CHEBI:30879"/>
        <dbReference type="ChEBI" id="CHEBI:57618"/>
        <dbReference type="ChEBI" id="CHEBI:58210"/>
        <dbReference type="ChEBI" id="CHEBI:142491"/>
        <dbReference type="EC" id="1.14.14.1"/>
    </reaction>
</comment>
<evidence type="ECO:0000256" key="3">
    <source>
        <dbReference type="ARBA" id="ARBA00022617"/>
    </source>
</evidence>
<dbReference type="Gene3D" id="1.10.630.10">
    <property type="entry name" value="Cytochrome P450"/>
    <property type="match status" value="1"/>
</dbReference>
<evidence type="ECO:0000256" key="6">
    <source>
        <dbReference type="ARBA" id="ARBA00022723"/>
    </source>
</evidence>
<feature type="domain" description="Flavodoxin-like" evidence="15">
    <location>
        <begin position="499"/>
        <end position="639"/>
    </location>
</feature>
<dbReference type="GO" id="GO:0050660">
    <property type="term" value="F:flavin adenine dinucleotide binding"/>
    <property type="evidence" value="ECO:0007669"/>
    <property type="project" value="TreeGrafter"/>
</dbReference>
<dbReference type="OrthoDB" id="9816402at2"/>
<dbReference type="SUPFAM" id="SSF48264">
    <property type="entry name" value="Cytochrome P450"/>
    <property type="match status" value="1"/>
</dbReference>
<evidence type="ECO:0000313" key="17">
    <source>
        <dbReference type="EMBL" id="SES87862.1"/>
    </source>
</evidence>
<dbReference type="CDD" id="cd11068">
    <property type="entry name" value="CYP120A1"/>
    <property type="match status" value="1"/>
</dbReference>
<proteinExistence type="inferred from homology"/>
<keyword evidence="18" id="KW-1185">Reference proteome</keyword>
<dbReference type="InterPro" id="IPR001128">
    <property type="entry name" value="Cyt_P450"/>
</dbReference>
<dbReference type="InterPro" id="IPR002401">
    <property type="entry name" value="Cyt_P450_E_grp-I"/>
</dbReference>
<evidence type="ECO:0000256" key="1">
    <source>
        <dbReference type="ARBA" id="ARBA00010018"/>
    </source>
</evidence>
<accession>A0A1I0A185</accession>
<dbReference type="SUPFAM" id="SSF63380">
    <property type="entry name" value="Riboflavin synthase domain-like"/>
    <property type="match status" value="1"/>
</dbReference>
<evidence type="ECO:0000256" key="9">
    <source>
        <dbReference type="ARBA" id="ARBA00023002"/>
    </source>
</evidence>
<evidence type="ECO:0000256" key="13">
    <source>
        <dbReference type="PIRSR" id="PIRSR000209-1"/>
    </source>
</evidence>
<evidence type="ECO:0000256" key="7">
    <source>
        <dbReference type="ARBA" id="ARBA00022827"/>
    </source>
</evidence>
<evidence type="ECO:0000256" key="5">
    <source>
        <dbReference type="ARBA" id="ARBA00022643"/>
    </source>
</evidence>
<evidence type="ECO:0000256" key="2">
    <source>
        <dbReference type="ARBA" id="ARBA00022448"/>
    </source>
</evidence>
<dbReference type="STRING" id="430453.SAMN04487962_102158"/>
<dbReference type="PROSITE" id="PS00086">
    <property type="entry name" value="CYTOCHROME_P450"/>
    <property type="match status" value="1"/>
</dbReference>
<reference evidence="18" key="1">
    <citation type="submission" date="2016-10" db="EMBL/GenBank/DDBJ databases">
        <authorList>
            <person name="Varghese N."/>
            <person name="Submissions S."/>
        </authorList>
    </citation>
    <scope>NUCLEOTIDE SEQUENCE [LARGE SCALE GENOMIC DNA]</scope>
    <source>
        <strain evidence="18">CGMCC 1.6489</strain>
    </source>
</reference>
<dbReference type="GO" id="GO:0005829">
    <property type="term" value="C:cytosol"/>
    <property type="evidence" value="ECO:0007669"/>
    <property type="project" value="TreeGrafter"/>
</dbReference>
<dbReference type="GO" id="GO:0010181">
    <property type="term" value="F:FMN binding"/>
    <property type="evidence" value="ECO:0007669"/>
    <property type="project" value="UniProtKB-UniRule"/>
</dbReference>
<dbReference type="GO" id="GO:0016655">
    <property type="term" value="F:oxidoreductase activity, acting on NAD(P)H, quinone or similar compound as acceptor"/>
    <property type="evidence" value="ECO:0007669"/>
    <property type="project" value="UniProtKB-ARBA"/>
</dbReference>
<dbReference type="InterPro" id="IPR036396">
    <property type="entry name" value="Cyt_P450_sf"/>
</dbReference>
<keyword evidence="9 12" id="KW-0560">Oxidoreductase</keyword>
<evidence type="ECO:0000256" key="14">
    <source>
        <dbReference type="SAM" id="MobiDB-lite"/>
    </source>
</evidence>
<dbReference type="InterPro" id="IPR023173">
    <property type="entry name" value="NADPH_Cyt_P450_Rdtase_alpha"/>
</dbReference>
<keyword evidence="12" id="KW-0249">Electron transport</keyword>
<keyword evidence="2 12" id="KW-0813">Transport</keyword>
<keyword evidence="6 12" id="KW-0479">Metal-binding</keyword>
<protein>
    <recommendedName>
        <fullName evidence="12">Bifunctional cytochrome P450/NADPH--P450 reductase</fullName>
    </recommendedName>
    <domain>
        <recommendedName>
            <fullName evidence="12">Cytochrome P450</fullName>
            <ecNumber evidence="12">1.14.14.1</ecNumber>
        </recommendedName>
    </domain>
    <domain>
        <recommendedName>
            <fullName evidence="12">NADPH--cytochrome P450 reductase</fullName>
            <ecNumber evidence="12">1.6.2.4</ecNumber>
        </recommendedName>
    </domain>
</protein>
<dbReference type="PROSITE" id="PS51384">
    <property type="entry name" value="FAD_FR"/>
    <property type="match status" value="1"/>
</dbReference>
<dbReference type="PRINTS" id="PR00385">
    <property type="entry name" value="P450"/>
</dbReference>
<evidence type="ECO:0000259" key="15">
    <source>
        <dbReference type="PROSITE" id="PS50902"/>
    </source>
</evidence>
<dbReference type="PROSITE" id="PS50902">
    <property type="entry name" value="FLAVODOXIN_LIKE"/>
    <property type="match status" value="1"/>
</dbReference>
<keyword evidence="3 12" id="KW-0349">Heme</keyword>
<dbReference type="EC" id="1.14.14.1" evidence="12"/>
<dbReference type="Pfam" id="PF00667">
    <property type="entry name" value="FAD_binding_1"/>
    <property type="match status" value="1"/>
</dbReference>
<dbReference type="PANTHER" id="PTHR19384:SF17">
    <property type="entry name" value="NADPH--CYTOCHROME P450 REDUCTASE"/>
    <property type="match status" value="1"/>
</dbReference>
<keyword evidence="8 12" id="KW-0521">NADP</keyword>
<dbReference type="InterPro" id="IPR029039">
    <property type="entry name" value="Flavoprotein-like_sf"/>
</dbReference>
<feature type="compositionally biased region" description="Polar residues" evidence="14">
    <location>
        <begin position="1"/>
        <end position="18"/>
    </location>
</feature>
<keyword evidence="7 12" id="KW-0274">FAD</keyword>
<dbReference type="Pfam" id="PF00175">
    <property type="entry name" value="NAD_binding_1"/>
    <property type="match status" value="1"/>
</dbReference>
<evidence type="ECO:0000256" key="10">
    <source>
        <dbReference type="ARBA" id="ARBA00023004"/>
    </source>
</evidence>
<dbReference type="GO" id="GO:0070330">
    <property type="term" value="F:aromatase activity"/>
    <property type="evidence" value="ECO:0007669"/>
    <property type="project" value="UniProtKB-UniRule"/>
</dbReference>
<comment type="similarity">
    <text evidence="1 12">In the N-terminal section; belongs to the cytochrome P450 family.</text>
</comment>
<feature type="region of interest" description="Disordered" evidence="14">
    <location>
        <begin position="1"/>
        <end position="21"/>
    </location>
</feature>
<evidence type="ECO:0000259" key="16">
    <source>
        <dbReference type="PROSITE" id="PS51384"/>
    </source>
</evidence>
<dbReference type="EMBL" id="FOHZ01000002">
    <property type="protein sequence ID" value="SES87862.1"/>
    <property type="molecule type" value="Genomic_DNA"/>
</dbReference>
<dbReference type="InterPro" id="IPR001433">
    <property type="entry name" value="OxRdtase_FAD/NAD-bd"/>
</dbReference>
<comment type="cofactor">
    <cofactor evidence="12 13">
        <name>heme</name>
        <dbReference type="ChEBI" id="CHEBI:30413"/>
    </cofactor>
</comment>
<comment type="cofactor">
    <cofactor evidence="12">
        <name>FAD</name>
        <dbReference type="ChEBI" id="CHEBI:57692"/>
    </cofactor>
    <cofactor evidence="12">
        <name>FMN</name>
        <dbReference type="ChEBI" id="CHEBI:58210"/>
    </cofactor>
</comment>
<organism evidence="17 18">
    <name type="scientific">Marinobacter segnicrescens</name>
    <dbReference type="NCBI Taxonomy" id="430453"/>
    <lineage>
        <taxon>Bacteria</taxon>
        <taxon>Pseudomonadati</taxon>
        <taxon>Pseudomonadota</taxon>
        <taxon>Gammaproteobacteria</taxon>
        <taxon>Pseudomonadales</taxon>
        <taxon>Marinobacteraceae</taxon>
        <taxon>Marinobacter</taxon>
    </lineage>
</organism>
<evidence type="ECO:0000256" key="11">
    <source>
        <dbReference type="ARBA" id="ARBA00023033"/>
    </source>
</evidence>
<comment type="catalytic activity">
    <reaction evidence="12">
        <text>2 oxidized [cytochrome P450] + NADPH = 2 reduced [cytochrome P450] + NADP(+) + H(+)</text>
        <dbReference type="Rhea" id="RHEA:24040"/>
        <dbReference type="Rhea" id="RHEA-COMP:14627"/>
        <dbReference type="Rhea" id="RHEA-COMP:14628"/>
        <dbReference type="ChEBI" id="CHEBI:15378"/>
        <dbReference type="ChEBI" id="CHEBI:55376"/>
        <dbReference type="ChEBI" id="CHEBI:57783"/>
        <dbReference type="ChEBI" id="CHEBI:58349"/>
        <dbReference type="ChEBI" id="CHEBI:60344"/>
        <dbReference type="EC" id="1.6.2.4"/>
    </reaction>
</comment>
<keyword evidence="10 12" id="KW-0408">Iron</keyword>
<dbReference type="Proteomes" id="UP000198762">
    <property type="component" value="Unassembled WGS sequence"/>
</dbReference>
<keyword evidence="11 12" id="KW-0503">Monooxygenase</keyword>
<gene>
    <name evidence="17" type="ORF">SAMN04487962_102158</name>
</gene>
<dbReference type="InterPro" id="IPR017972">
    <property type="entry name" value="Cyt_P450_CS"/>
</dbReference>
<dbReference type="Pfam" id="PF00258">
    <property type="entry name" value="Flavodoxin_1"/>
    <property type="match status" value="1"/>
</dbReference>
<feature type="binding site" description="axial binding residue" evidence="13">
    <location>
        <position position="415"/>
    </location>
    <ligand>
        <name>heme</name>
        <dbReference type="ChEBI" id="CHEBI:30413"/>
    </ligand>
    <ligandPart>
        <name>Fe</name>
        <dbReference type="ChEBI" id="CHEBI:18248"/>
    </ligandPart>
</feature>
<dbReference type="FunFam" id="1.10.630.10:FF:000040">
    <property type="entry name" value="Bifunctional cytochrome P450/NADPH--P450 reductase"/>
    <property type="match status" value="1"/>
</dbReference>
<dbReference type="CDD" id="cd06206">
    <property type="entry name" value="bifunctional_CYPOR"/>
    <property type="match status" value="1"/>
</dbReference>